<dbReference type="SUPFAM" id="SSF116842">
    <property type="entry name" value="XseB-like"/>
    <property type="match status" value="1"/>
</dbReference>
<name>A0A1F7TMI8_9BACT</name>
<dbReference type="Gene3D" id="1.10.287.1040">
    <property type="entry name" value="Exonuclease VII, small subunit"/>
    <property type="match status" value="1"/>
</dbReference>
<dbReference type="EC" id="3.1.11.6" evidence="6"/>
<sequence length="68" mass="7849">MAAKGKKMDFAKAFEELEAITRWFEQEGADLDEGLKRFERGLELARACKERLAEVEANVKEIKKKFEA</sequence>
<comment type="catalytic activity">
    <reaction evidence="6">
        <text>Exonucleolytic cleavage in either 5'- to 3'- or 3'- to 5'-direction to yield nucleoside 5'-phosphates.</text>
        <dbReference type="EC" id="3.1.11.6"/>
    </reaction>
</comment>
<evidence type="ECO:0000256" key="5">
    <source>
        <dbReference type="ARBA" id="ARBA00022839"/>
    </source>
</evidence>
<dbReference type="InterPro" id="IPR037004">
    <property type="entry name" value="Exonuc_VII_ssu_sf"/>
</dbReference>
<evidence type="ECO:0000313" key="8">
    <source>
        <dbReference type="Proteomes" id="UP000177885"/>
    </source>
</evidence>
<dbReference type="InterPro" id="IPR003761">
    <property type="entry name" value="Exonuc_VII_S"/>
</dbReference>
<comment type="function">
    <text evidence="6">Bidirectionally degrades single-stranded DNA into large acid-insoluble oligonucleotides, which are then degraded further into small acid-soluble oligonucleotides.</text>
</comment>
<evidence type="ECO:0000256" key="2">
    <source>
        <dbReference type="ARBA" id="ARBA00022490"/>
    </source>
</evidence>
<comment type="subunit">
    <text evidence="6">Heterooligomer composed of large and small subunits.</text>
</comment>
<dbReference type="HAMAP" id="MF_00337">
    <property type="entry name" value="Exonuc_7_S"/>
    <property type="match status" value="1"/>
</dbReference>
<evidence type="ECO:0000256" key="1">
    <source>
        <dbReference type="ARBA" id="ARBA00009998"/>
    </source>
</evidence>
<keyword evidence="2 6" id="KW-0963">Cytoplasm</keyword>
<dbReference type="GO" id="GO:0006308">
    <property type="term" value="P:DNA catabolic process"/>
    <property type="evidence" value="ECO:0007669"/>
    <property type="project" value="UniProtKB-UniRule"/>
</dbReference>
<evidence type="ECO:0000256" key="3">
    <source>
        <dbReference type="ARBA" id="ARBA00022722"/>
    </source>
</evidence>
<dbReference type="GO" id="GO:0008855">
    <property type="term" value="F:exodeoxyribonuclease VII activity"/>
    <property type="evidence" value="ECO:0007669"/>
    <property type="project" value="UniProtKB-UniRule"/>
</dbReference>
<evidence type="ECO:0000256" key="6">
    <source>
        <dbReference type="HAMAP-Rule" id="MF_00337"/>
    </source>
</evidence>
<dbReference type="PANTHER" id="PTHR34137">
    <property type="entry name" value="EXODEOXYRIBONUCLEASE 7 SMALL SUBUNIT"/>
    <property type="match status" value="1"/>
</dbReference>
<dbReference type="EMBL" id="MGDT01000006">
    <property type="protein sequence ID" value="OGL66764.1"/>
    <property type="molecule type" value="Genomic_DNA"/>
</dbReference>
<dbReference type="GO" id="GO:0005829">
    <property type="term" value="C:cytosol"/>
    <property type="evidence" value="ECO:0007669"/>
    <property type="project" value="TreeGrafter"/>
</dbReference>
<comment type="similarity">
    <text evidence="1 6">Belongs to the XseB family.</text>
</comment>
<dbReference type="PANTHER" id="PTHR34137:SF1">
    <property type="entry name" value="EXODEOXYRIBONUCLEASE 7 SMALL SUBUNIT"/>
    <property type="match status" value="1"/>
</dbReference>
<evidence type="ECO:0000256" key="4">
    <source>
        <dbReference type="ARBA" id="ARBA00022801"/>
    </source>
</evidence>
<dbReference type="AlphaFoldDB" id="A0A1F7TMI8"/>
<comment type="subcellular location">
    <subcellularLocation>
        <location evidence="6">Cytoplasm</location>
    </subcellularLocation>
</comment>
<dbReference type="Pfam" id="PF02609">
    <property type="entry name" value="Exonuc_VII_S"/>
    <property type="match status" value="1"/>
</dbReference>
<keyword evidence="5 6" id="KW-0269">Exonuclease</keyword>
<dbReference type="GO" id="GO:0009318">
    <property type="term" value="C:exodeoxyribonuclease VII complex"/>
    <property type="evidence" value="ECO:0007669"/>
    <property type="project" value="UniProtKB-UniRule"/>
</dbReference>
<proteinExistence type="inferred from homology"/>
<comment type="caution">
    <text evidence="7">The sequence shown here is derived from an EMBL/GenBank/DDBJ whole genome shotgun (WGS) entry which is preliminary data.</text>
</comment>
<keyword evidence="3 6" id="KW-0540">Nuclease</keyword>
<accession>A0A1F7TMI8</accession>
<evidence type="ECO:0000313" key="7">
    <source>
        <dbReference type="EMBL" id="OGL66764.1"/>
    </source>
</evidence>
<dbReference type="Proteomes" id="UP000177885">
    <property type="component" value="Unassembled WGS sequence"/>
</dbReference>
<dbReference type="STRING" id="1802385.A2856_03295"/>
<reference evidence="7 8" key="1">
    <citation type="journal article" date="2016" name="Nat. Commun.">
        <title>Thousands of microbial genomes shed light on interconnected biogeochemical processes in an aquifer system.</title>
        <authorList>
            <person name="Anantharaman K."/>
            <person name="Brown C.T."/>
            <person name="Hug L.A."/>
            <person name="Sharon I."/>
            <person name="Castelle C.J."/>
            <person name="Probst A.J."/>
            <person name="Thomas B.C."/>
            <person name="Singh A."/>
            <person name="Wilkins M.J."/>
            <person name="Karaoz U."/>
            <person name="Brodie E.L."/>
            <person name="Williams K.H."/>
            <person name="Hubbard S.S."/>
            <person name="Banfield J.F."/>
        </authorList>
    </citation>
    <scope>NUCLEOTIDE SEQUENCE [LARGE SCALE GENOMIC DNA]</scope>
</reference>
<gene>
    <name evidence="6" type="primary">xseB</name>
    <name evidence="7" type="ORF">A2856_03295</name>
</gene>
<protein>
    <recommendedName>
        <fullName evidence="6">Exodeoxyribonuclease 7 small subunit</fullName>
        <ecNumber evidence="6">3.1.11.6</ecNumber>
    </recommendedName>
    <alternativeName>
        <fullName evidence="6">Exodeoxyribonuclease VII small subunit</fullName>
        <shortName evidence="6">Exonuclease VII small subunit</shortName>
    </alternativeName>
</protein>
<dbReference type="NCBIfam" id="TIGR01280">
    <property type="entry name" value="xseB"/>
    <property type="match status" value="1"/>
</dbReference>
<keyword evidence="4 6" id="KW-0378">Hydrolase</keyword>
<organism evidence="7 8">
    <name type="scientific">Candidatus Uhrbacteria bacterium RIFCSPHIGHO2_01_FULL_63_20</name>
    <dbReference type="NCBI Taxonomy" id="1802385"/>
    <lineage>
        <taxon>Bacteria</taxon>
        <taxon>Candidatus Uhriibacteriota</taxon>
    </lineage>
</organism>